<evidence type="ECO:0000313" key="2">
    <source>
        <dbReference type="EMBL" id="KAK9209604.1"/>
    </source>
</evidence>
<dbReference type="AlphaFoldDB" id="A0AAP0QN43"/>
<dbReference type="PROSITE" id="PS50086">
    <property type="entry name" value="TBC_RABGAP"/>
    <property type="match status" value="1"/>
</dbReference>
<proteinExistence type="predicted"/>
<dbReference type="GO" id="GO:0005096">
    <property type="term" value="F:GTPase activator activity"/>
    <property type="evidence" value="ECO:0007669"/>
    <property type="project" value="TreeGrafter"/>
</dbReference>
<name>A0AAP0QN43_9ROSI</name>
<dbReference type="PANTHER" id="PTHR22957:SF597">
    <property type="entry name" value="RAB-GAP TBC DOMAIN-CONTAINING PROTEIN"/>
    <property type="match status" value="1"/>
</dbReference>
<sequence>MWGAPAEPADSYYEVRPECTDVPKTRFKIKPGKTLSARKWQAAFTPEGQLDIGKTLSRIHRGGIHPSIRGEVWEFLLGCYEPKSTFDEREEIRQRRRLQYSAWKEECHQIFPVVGSGKFITAPVVTEDGQPIQDPLVLQETNSGKELTLHSKESISASSSKMVKELLSHGPLDKKVIQWMLTLHQIGLDVIRTDRTLVFYEKQENLSKLWDILAVYAWVDRDVGYCQGMSDLCSPMIILLENEADAFWCFERLMRRLRGNFRCTESSVGVETQLSNLASITQVIDPKLHQHLETLGGGDYLFAFRMLMVLFRREFSFCDSLYLWEMMWALEYDPHLFYLYEEAESAASTKSEGSKAKAKSIRQCGKYERENMKNGAKTSEAPLPISVFLVASVLKDKSSKLLQEARGLDDVVKILNDMTGNLDAKKACIGAMKLHKKYLKKVCF</sequence>
<dbReference type="Gene3D" id="1.10.472.80">
    <property type="entry name" value="Ypt/Rab-GAP domain of gyp1p, domain 3"/>
    <property type="match status" value="1"/>
</dbReference>
<gene>
    <name evidence="2" type="ORF">WN944_001971</name>
</gene>
<dbReference type="PANTHER" id="PTHR22957">
    <property type="entry name" value="TBC1 DOMAIN FAMILY MEMBER GTPASE-ACTIVATING PROTEIN"/>
    <property type="match status" value="1"/>
</dbReference>
<dbReference type="Proteomes" id="UP001428341">
    <property type="component" value="Unassembled WGS sequence"/>
</dbReference>
<dbReference type="SUPFAM" id="SSF47923">
    <property type="entry name" value="Ypt/Rab-GAP domain of gyp1p"/>
    <property type="match status" value="2"/>
</dbReference>
<accession>A0AAP0QN43</accession>
<dbReference type="InterPro" id="IPR000195">
    <property type="entry name" value="Rab-GAP-TBC_dom"/>
</dbReference>
<dbReference type="Pfam" id="PF00566">
    <property type="entry name" value="RabGAP-TBC"/>
    <property type="match status" value="1"/>
</dbReference>
<organism evidence="2 3">
    <name type="scientific">Citrus x changshan-huyou</name>
    <dbReference type="NCBI Taxonomy" id="2935761"/>
    <lineage>
        <taxon>Eukaryota</taxon>
        <taxon>Viridiplantae</taxon>
        <taxon>Streptophyta</taxon>
        <taxon>Embryophyta</taxon>
        <taxon>Tracheophyta</taxon>
        <taxon>Spermatophyta</taxon>
        <taxon>Magnoliopsida</taxon>
        <taxon>eudicotyledons</taxon>
        <taxon>Gunneridae</taxon>
        <taxon>Pentapetalae</taxon>
        <taxon>rosids</taxon>
        <taxon>malvids</taxon>
        <taxon>Sapindales</taxon>
        <taxon>Rutaceae</taxon>
        <taxon>Aurantioideae</taxon>
        <taxon>Citrus</taxon>
    </lineage>
</organism>
<protein>
    <recommendedName>
        <fullName evidence="1">Rab-GAP TBC domain-containing protein</fullName>
    </recommendedName>
</protein>
<reference evidence="2 3" key="1">
    <citation type="submission" date="2024-05" db="EMBL/GenBank/DDBJ databases">
        <title>Haplotype-resolved chromosome-level genome assembly of Huyou (Citrus changshanensis).</title>
        <authorList>
            <person name="Miao C."/>
            <person name="Chen W."/>
            <person name="Wu Y."/>
            <person name="Wang L."/>
            <person name="Zhao S."/>
            <person name="Grierson D."/>
            <person name="Xu C."/>
            <person name="Chen K."/>
        </authorList>
    </citation>
    <scope>NUCLEOTIDE SEQUENCE [LARGE SCALE GENOMIC DNA]</scope>
    <source>
        <strain evidence="2">01-14</strain>
        <tissue evidence="2">Leaf</tissue>
    </source>
</reference>
<evidence type="ECO:0000313" key="3">
    <source>
        <dbReference type="Proteomes" id="UP001428341"/>
    </source>
</evidence>
<dbReference type="Gene3D" id="1.10.8.270">
    <property type="entry name" value="putative rabgap domain of human tbc1 domain family member 14 like domains"/>
    <property type="match status" value="1"/>
</dbReference>
<feature type="domain" description="Rab-GAP TBC" evidence="1">
    <location>
        <begin position="63"/>
        <end position="331"/>
    </location>
</feature>
<evidence type="ECO:0000259" key="1">
    <source>
        <dbReference type="PROSITE" id="PS50086"/>
    </source>
</evidence>
<comment type="caution">
    <text evidence="2">The sequence shown here is derived from an EMBL/GenBank/DDBJ whole genome shotgun (WGS) entry which is preliminary data.</text>
</comment>
<dbReference type="EMBL" id="JBCGBO010000004">
    <property type="protein sequence ID" value="KAK9209604.1"/>
    <property type="molecule type" value="Genomic_DNA"/>
</dbReference>
<dbReference type="InterPro" id="IPR035969">
    <property type="entry name" value="Rab-GAP_TBC_sf"/>
</dbReference>
<dbReference type="FunFam" id="1.10.8.270:FF:000025">
    <property type="entry name" value="TBC1 domain family member 15-like"/>
    <property type="match status" value="1"/>
</dbReference>
<dbReference type="SMART" id="SM00164">
    <property type="entry name" value="TBC"/>
    <property type="match status" value="1"/>
</dbReference>
<keyword evidence="3" id="KW-1185">Reference proteome</keyword>